<keyword evidence="1" id="KW-0805">Transcription regulation</keyword>
<sequence length="284" mass="31983">MEKNKSIIDIIFTEYNNFFEAEKKIADYIVNNRSELIDMTISELAEFAGVSEATVTRFCRKCNLKGFHHLKITLAKEVVDLKKDEIPISGNVSEDNIASSLNNILFNKIEELKQTVSLIDENNLKKILNVIKKGRTVQFAAVGNTIPVALDGCYKFNQIGIVAVANTIWETQIAYTYNLSSEDVVIIISNSGASKRLIDVAEVAIKQGATIIAITNSNNSPLARLCNYHIKTATREKLFLEEYYFSRISAMTVIEILYLFLTVGKEDVYKNLSRHEQLIADDKI</sequence>
<dbReference type="PANTHER" id="PTHR30514">
    <property type="entry name" value="GLUCOKINASE"/>
    <property type="match status" value="1"/>
</dbReference>
<dbReference type="Gene3D" id="3.40.50.10490">
    <property type="entry name" value="Glucose-6-phosphate isomerase like protein, domain 1"/>
    <property type="match status" value="1"/>
</dbReference>
<dbReference type="InterPro" id="IPR001347">
    <property type="entry name" value="SIS_dom"/>
</dbReference>
<evidence type="ECO:0000256" key="2">
    <source>
        <dbReference type="ARBA" id="ARBA00023125"/>
    </source>
</evidence>
<reference evidence="6 7" key="1">
    <citation type="journal article" date="2023" name="PLoS ONE">
        <title>Genome-based metabolic and phylogenomic analysis of three Terrisporobacter species.</title>
        <authorList>
            <person name="Boer T."/>
            <person name="Bengelsdorf F.R."/>
            <person name="Bomeke M."/>
            <person name="Daniel R."/>
            <person name="Poehlein A."/>
        </authorList>
    </citation>
    <scope>NUCLEOTIDE SEQUENCE [LARGE SCALE GENOMIC DNA]</scope>
    <source>
        <strain evidence="6 7">DSM 1288</strain>
    </source>
</reference>
<accession>A0ABZ2ETK1</accession>
<keyword evidence="7" id="KW-1185">Reference proteome</keyword>
<dbReference type="InterPro" id="IPR009057">
    <property type="entry name" value="Homeodomain-like_sf"/>
</dbReference>
<protein>
    <submittedName>
        <fullName evidence="6">HTH-type transcriptional regulator MurR</fullName>
    </submittedName>
</protein>
<dbReference type="InterPro" id="IPR046348">
    <property type="entry name" value="SIS_dom_sf"/>
</dbReference>
<dbReference type="InterPro" id="IPR000281">
    <property type="entry name" value="HTH_RpiR"/>
</dbReference>
<dbReference type="PROSITE" id="PS51464">
    <property type="entry name" value="SIS"/>
    <property type="match status" value="1"/>
</dbReference>
<keyword evidence="3" id="KW-0804">Transcription</keyword>
<dbReference type="InterPro" id="IPR047640">
    <property type="entry name" value="RpiR-like"/>
</dbReference>
<gene>
    <name evidence="6" type="primary">murR_1</name>
    <name evidence="6" type="ORF">TEGL_13260</name>
</gene>
<dbReference type="Pfam" id="PF01418">
    <property type="entry name" value="HTH_6"/>
    <property type="match status" value="1"/>
</dbReference>
<dbReference type="RefSeq" id="WP_018589381.1">
    <property type="nucleotide sequence ID" value="NZ_CP117523.1"/>
</dbReference>
<name>A0ABZ2ETK1_9FIRM</name>
<dbReference type="PROSITE" id="PS51071">
    <property type="entry name" value="HTH_RPIR"/>
    <property type="match status" value="1"/>
</dbReference>
<organism evidence="6 7">
    <name type="scientific">Terrisporobacter glycolicus ATCC 14880 = DSM 1288</name>
    <dbReference type="NCBI Taxonomy" id="1121315"/>
    <lineage>
        <taxon>Bacteria</taxon>
        <taxon>Bacillati</taxon>
        <taxon>Bacillota</taxon>
        <taxon>Clostridia</taxon>
        <taxon>Peptostreptococcales</taxon>
        <taxon>Peptostreptococcaceae</taxon>
        <taxon>Terrisporobacter</taxon>
    </lineage>
</organism>
<dbReference type="CDD" id="cd05013">
    <property type="entry name" value="SIS_RpiR"/>
    <property type="match status" value="1"/>
</dbReference>
<evidence type="ECO:0000259" key="5">
    <source>
        <dbReference type="PROSITE" id="PS51464"/>
    </source>
</evidence>
<proteinExistence type="predicted"/>
<dbReference type="PANTHER" id="PTHR30514:SF1">
    <property type="entry name" value="HTH-TYPE TRANSCRIPTIONAL REGULATOR HEXR-RELATED"/>
    <property type="match status" value="1"/>
</dbReference>
<evidence type="ECO:0000256" key="1">
    <source>
        <dbReference type="ARBA" id="ARBA00023015"/>
    </source>
</evidence>
<dbReference type="Pfam" id="PF01380">
    <property type="entry name" value="SIS"/>
    <property type="match status" value="1"/>
</dbReference>
<feature type="domain" description="SIS" evidence="5">
    <location>
        <begin position="127"/>
        <end position="267"/>
    </location>
</feature>
<evidence type="ECO:0000313" key="6">
    <source>
        <dbReference type="EMBL" id="WWD82928.1"/>
    </source>
</evidence>
<dbReference type="EMBL" id="CP117523">
    <property type="protein sequence ID" value="WWD82928.1"/>
    <property type="molecule type" value="Genomic_DNA"/>
</dbReference>
<dbReference type="Proteomes" id="UP001348492">
    <property type="component" value="Chromosome"/>
</dbReference>
<evidence type="ECO:0000256" key="3">
    <source>
        <dbReference type="ARBA" id="ARBA00023163"/>
    </source>
</evidence>
<keyword evidence="2" id="KW-0238">DNA-binding</keyword>
<evidence type="ECO:0000313" key="7">
    <source>
        <dbReference type="Proteomes" id="UP001348492"/>
    </source>
</evidence>
<evidence type="ECO:0000259" key="4">
    <source>
        <dbReference type="PROSITE" id="PS51071"/>
    </source>
</evidence>
<dbReference type="InterPro" id="IPR036388">
    <property type="entry name" value="WH-like_DNA-bd_sf"/>
</dbReference>
<dbReference type="Gene3D" id="1.10.10.10">
    <property type="entry name" value="Winged helix-like DNA-binding domain superfamily/Winged helix DNA-binding domain"/>
    <property type="match status" value="1"/>
</dbReference>
<dbReference type="PROSITE" id="PS00356">
    <property type="entry name" value="HTH_LACI_1"/>
    <property type="match status" value="1"/>
</dbReference>
<dbReference type="SUPFAM" id="SSF53697">
    <property type="entry name" value="SIS domain"/>
    <property type="match status" value="1"/>
</dbReference>
<dbReference type="InterPro" id="IPR035472">
    <property type="entry name" value="RpiR-like_SIS"/>
</dbReference>
<feature type="domain" description="HTH rpiR-type" evidence="4">
    <location>
        <begin position="5"/>
        <end position="81"/>
    </location>
</feature>
<dbReference type="SUPFAM" id="SSF46689">
    <property type="entry name" value="Homeodomain-like"/>
    <property type="match status" value="1"/>
</dbReference>